<feature type="transmembrane region" description="Helical" evidence="10">
    <location>
        <begin position="316"/>
        <end position="338"/>
    </location>
</feature>
<keyword evidence="4 10" id="KW-0812">Transmembrane</keyword>
<name>A0A1E3ILU3_9TREE</name>
<dbReference type="EMBL" id="CP143788">
    <property type="protein sequence ID" value="WVN89308.1"/>
    <property type="molecule type" value="Genomic_DNA"/>
</dbReference>
<dbReference type="Pfam" id="PF02537">
    <property type="entry name" value="CRCB"/>
    <property type="match status" value="2"/>
</dbReference>
<dbReference type="GO" id="GO:1903425">
    <property type="term" value="F:fluoride transmembrane transporter activity"/>
    <property type="evidence" value="ECO:0007669"/>
    <property type="project" value="TreeGrafter"/>
</dbReference>
<comment type="subcellular location">
    <subcellularLocation>
        <location evidence="2">Cell membrane</location>
        <topology evidence="2">Multi-pass membrane protein</topology>
    </subcellularLocation>
</comment>
<dbReference type="OrthoDB" id="409792at2759"/>
<dbReference type="RefSeq" id="XP_066070008.1">
    <property type="nucleotide sequence ID" value="XM_066213911.1"/>
</dbReference>
<dbReference type="PANTHER" id="PTHR28259">
    <property type="entry name" value="FLUORIDE EXPORT PROTEIN 1-RELATED"/>
    <property type="match status" value="1"/>
</dbReference>
<feature type="transmembrane region" description="Helical" evidence="10">
    <location>
        <begin position="119"/>
        <end position="139"/>
    </location>
</feature>
<dbReference type="KEGG" id="cdep:91088740"/>
<keyword evidence="3" id="KW-1003">Cell membrane</keyword>
<feature type="compositionally biased region" description="Pro residues" evidence="9">
    <location>
        <begin position="63"/>
        <end position="80"/>
    </location>
</feature>
<sequence length="418" mass="44763">MKSTLDSNGHEIRAKASNTLQDAALNQENGAAYHSSPTRSPSRRLILTQTRSSISADPERPQPSKPPSPPPPEANAPPPSQEVTHLRLAAHYAGLVLASMLGCIARLGLNALGTYDGMIIFPLAWSQGVGSGIMGLALSKKNDIVAIYPPIYTFLTTGIAGSITTFSSWMLEGYLSFSNFEQYGRKGLHDTMDGVAYSLLTFGVAMSSLIFGQHLGSLLPSVSQRLSRTLPATEEKPTPSSPASSSLRFRASQTPILDIITISTALIAYLIALLLYFLAPKAWRHDAVFALLLSPPGAILRFALSTVNTRRPFIDRFPLGTFTSNMAATLIVAGTFVAQRRPGSSTSATKCNALYAVQQGFCGCLSTVSTFVVEARTVKGWKSKWFYIGGSVVLGHAFVLAVVGGTKWTQGFVDVCIV</sequence>
<evidence type="ECO:0000256" key="10">
    <source>
        <dbReference type="SAM" id="Phobius"/>
    </source>
</evidence>
<feature type="region of interest" description="Disordered" evidence="9">
    <location>
        <begin position="1"/>
        <end position="81"/>
    </location>
</feature>
<dbReference type="VEuPathDB" id="FungiDB:L203_02274"/>
<accession>A0A1E3ILU3</accession>
<evidence type="ECO:0000256" key="6">
    <source>
        <dbReference type="ARBA" id="ARBA00023136"/>
    </source>
</evidence>
<feature type="transmembrane region" description="Helical" evidence="10">
    <location>
        <begin position="353"/>
        <end position="373"/>
    </location>
</feature>
<feature type="transmembrane region" description="Helical" evidence="10">
    <location>
        <begin position="88"/>
        <end position="107"/>
    </location>
</feature>
<evidence type="ECO:0000256" key="8">
    <source>
        <dbReference type="ARBA" id="ARBA00035585"/>
    </source>
</evidence>
<dbReference type="GO" id="GO:0005886">
    <property type="term" value="C:plasma membrane"/>
    <property type="evidence" value="ECO:0007669"/>
    <property type="project" value="UniProtKB-SubCell"/>
</dbReference>
<feature type="transmembrane region" description="Helical" evidence="10">
    <location>
        <begin position="385"/>
        <end position="404"/>
    </location>
</feature>
<keyword evidence="6 10" id="KW-0472">Membrane</keyword>
<feature type="transmembrane region" description="Helical" evidence="10">
    <location>
        <begin position="285"/>
        <end position="304"/>
    </location>
</feature>
<proteinExistence type="inferred from homology"/>
<evidence type="ECO:0000256" key="1">
    <source>
        <dbReference type="ARBA" id="ARBA00002598"/>
    </source>
</evidence>
<dbReference type="PANTHER" id="PTHR28259:SF1">
    <property type="entry name" value="FLUORIDE EXPORT PROTEIN 1-RELATED"/>
    <property type="match status" value="1"/>
</dbReference>
<evidence type="ECO:0000256" key="4">
    <source>
        <dbReference type="ARBA" id="ARBA00022692"/>
    </source>
</evidence>
<feature type="transmembrane region" description="Helical" evidence="10">
    <location>
        <begin position="151"/>
        <end position="171"/>
    </location>
</feature>
<keyword evidence="12" id="KW-1185">Reference proteome</keyword>
<reference evidence="11" key="2">
    <citation type="journal article" date="2022" name="Elife">
        <title>Obligate sexual reproduction of a homothallic fungus closely related to the Cryptococcus pathogenic species complex.</title>
        <authorList>
            <person name="Passer A.R."/>
            <person name="Clancey S.A."/>
            <person name="Shea T."/>
            <person name="David-Palma M."/>
            <person name="Averette A.F."/>
            <person name="Boekhout T."/>
            <person name="Porcel B.M."/>
            <person name="Nowrousian M."/>
            <person name="Cuomo C.A."/>
            <person name="Sun S."/>
            <person name="Heitman J."/>
            <person name="Coelho M.A."/>
        </authorList>
    </citation>
    <scope>NUCLEOTIDE SEQUENCE</scope>
    <source>
        <strain evidence="11">CBS 7841</strain>
    </source>
</reference>
<comment type="function">
    <text evidence="1">Fluoride channel required for the rapid expulsion of cytoplasmic fluoride.</text>
</comment>
<organism evidence="11 12">
    <name type="scientific">Cryptococcus depauperatus CBS 7841</name>
    <dbReference type="NCBI Taxonomy" id="1295531"/>
    <lineage>
        <taxon>Eukaryota</taxon>
        <taxon>Fungi</taxon>
        <taxon>Dikarya</taxon>
        <taxon>Basidiomycota</taxon>
        <taxon>Agaricomycotina</taxon>
        <taxon>Tremellomycetes</taxon>
        <taxon>Tremellales</taxon>
        <taxon>Cryptococcaceae</taxon>
        <taxon>Cryptococcus</taxon>
    </lineage>
</organism>
<dbReference type="Proteomes" id="UP000094043">
    <property type="component" value="Chromosome 5"/>
</dbReference>
<evidence type="ECO:0000256" key="5">
    <source>
        <dbReference type="ARBA" id="ARBA00022989"/>
    </source>
</evidence>
<evidence type="ECO:0000256" key="9">
    <source>
        <dbReference type="SAM" id="MobiDB-lite"/>
    </source>
</evidence>
<feature type="transmembrane region" description="Helical" evidence="10">
    <location>
        <begin position="256"/>
        <end position="279"/>
    </location>
</feature>
<comment type="similarity">
    <text evidence="7">Belongs to the fluoride channel Fluc/FEX (TC 1.A.43) family.</text>
</comment>
<protein>
    <submittedName>
        <fullName evidence="11">Uncharacterized protein</fullName>
    </submittedName>
</protein>
<comment type="catalytic activity">
    <reaction evidence="8">
        <text>fluoride(in) = fluoride(out)</text>
        <dbReference type="Rhea" id="RHEA:76159"/>
        <dbReference type="ChEBI" id="CHEBI:17051"/>
    </reaction>
    <physiologicalReaction direction="left-to-right" evidence="8">
        <dbReference type="Rhea" id="RHEA:76160"/>
    </physiologicalReaction>
</comment>
<dbReference type="AlphaFoldDB" id="A0A1E3ILU3"/>
<reference evidence="11" key="3">
    <citation type="submission" date="2024-01" db="EMBL/GenBank/DDBJ databases">
        <authorList>
            <person name="Coelho M.A."/>
            <person name="David-Palma M."/>
            <person name="Shea T."/>
            <person name="Sun S."/>
            <person name="Cuomo C.A."/>
            <person name="Heitman J."/>
        </authorList>
    </citation>
    <scope>NUCLEOTIDE SEQUENCE</scope>
    <source>
        <strain evidence="11">CBS 7841</strain>
    </source>
</reference>
<gene>
    <name evidence="11" type="ORF">L203_104530</name>
</gene>
<evidence type="ECO:0000256" key="3">
    <source>
        <dbReference type="ARBA" id="ARBA00022475"/>
    </source>
</evidence>
<dbReference type="GeneID" id="91088740"/>
<evidence type="ECO:0000313" key="11">
    <source>
        <dbReference type="EMBL" id="WVN89308.1"/>
    </source>
</evidence>
<feature type="compositionally biased region" description="Polar residues" evidence="9">
    <location>
        <begin position="16"/>
        <end position="40"/>
    </location>
</feature>
<evidence type="ECO:0000256" key="7">
    <source>
        <dbReference type="ARBA" id="ARBA00035120"/>
    </source>
</evidence>
<keyword evidence="5 10" id="KW-1133">Transmembrane helix</keyword>
<reference evidence="11" key="1">
    <citation type="submission" date="2016-06" db="EMBL/GenBank/DDBJ databases">
        <authorList>
            <person name="Cuomo C."/>
            <person name="Litvintseva A."/>
            <person name="Heitman J."/>
            <person name="Chen Y."/>
            <person name="Sun S."/>
            <person name="Springer D."/>
            <person name="Dromer F."/>
            <person name="Young S."/>
            <person name="Zeng Q."/>
            <person name="Chapman S."/>
            <person name="Gujja S."/>
            <person name="Saif S."/>
            <person name="Birren B."/>
        </authorList>
    </citation>
    <scope>NUCLEOTIDE SEQUENCE</scope>
    <source>
        <strain evidence="11">CBS 7841</strain>
    </source>
</reference>
<feature type="transmembrane region" description="Helical" evidence="10">
    <location>
        <begin position="195"/>
        <end position="219"/>
    </location>
</feature>
<evidence type="ECO:0000256" key="2">
    <source>
        <dbReference type="ARBA" id="ARBA00004651"/>
    </source>
</evidence>
<dbReference type="InterPro" id="IPR003691">
    <property type="entry name" value="FluC"/>
</dbReference>
<evidence type="ECO:0000313" key="12">
    <source>
        <dbReference type="Proteomes" id="UP000094043"/>
    </source>
</evidence>